<name>A0A445A3W6_ARAHY</name>
<accession>A0A445A3W6</accession>
<protein>
    <submittedName>
        <fullName evidence="1">Uncharacterized protein</fullName>
    </submittedName>
</protein>
<evidence type="ECO:0000313" key="1">
    <source>
        <dbReference type="EMBL" id="RYR21143.1"/>
    </source>
</evidence>
<gene>
    <name evidence="2" type="ORF">Ahy_A03g014832</name>
    <name evidence="1" type="ORF">Ahy_B03g066401</name>
</gene>
<dbReference type="EMBL" id="SDMP01000003">
    <property type="protein sequence ID" value="RYR68340.1"/>
    <property type="molecule type" value="Genomic_DNA"/>
</dbReference>
<dbReference type="Proteomes" id="UP000289738">
    <property type="component" value="Chromosome A03"/>
</dbReference>
<dbReference type="EMBL" id="SDMP01000013">
    <property type="protein sequence ID" value="RYR21143.1"/>
    <property type="molecule type" value="Genomic_DNA"/>
</dbReference>
<proteinExistence type="predicted"/>
<organism evidence="1 3">
    <name type="scientific">Arachis hypogaea</name>
    <name type="common">Peanut</name>
    <dbReference type="NCBI Taxonomy" id="3818"/>
    <lineage>
        <taxon>Eukaryota</taxon>
        <taxon>Viridiplantae</taxon>
        <taxon>Streptophyta</taxon>
        <taxon>Embryophyta</taxon>
        <taxon>Tracheophyta</taxon>
        <taxon>Spermatophyta</taxon>
        <taxon>Magnoliopsida</taxon>
        <taxon>eudicotyledons</taxon>
        <taxon>Gunneridae</taxon>
        <taxon>Pentapetalae</taxon>
        <taxon>rosids</taxon>
        <taxon>fabids</taxon>
        <taxon>Fabales</taxon>
        <taxon>Fabaceae</taxon>
        <taxon>Papilionoideae</taxon>
        <taxon>50 kb inversion clade</taxon>
        <taxon>dalbergioids sensu lato</taxon>
        <taxon>Dalbergieae</taxon>
        <taxon>Pterocarpus clade</taxon>
        <taxon>Arachis</taxon>
    </lineage>
</organism>
<evidence type="ECO:0000313" key="3">
    <source>
        <dbReference type="Proteomes" id="UP000289738"/>
    </source>
</evidence>
<comment type="caution">
    <text evidence="1">The sequence shown here is derived from an EMBL/GenBank/DDBJ whole genome shotgun (WGS) entry which is preliminary data.</text>
</comment>
<dbReference type="Proteomes" id="UP000289738">
    <property type="component" value="Chromosome B03"/>
</dbReference>
<dbReference type="AlphaFoldDB" id="A0A445A3W6"/>
<evidence type="ECO:0000313" key="2">
    <source>
        <dbReference type="EMBL" id="RYR68340.1"/>
    </source>
</evidence>
<sequence length="24" mass="2835">MRTLLLKLRILAFPKLVLLLIKPM</sequence>
<reference evidence="1 3" key="1">
    <citation type="submission" date="2019-01" db="EMBL/GenBank/DDBJ databases">
        <title>Sequencing of cultivated peanut Arachis hypogaea provides insights into genome evolution and oil improvement.</title>
        <authorList>
            <person name="Chen X."/>
        </authorList>
    </citation>
    <scope>NUCLEOTIDE SEQUENCE [LARGE SCALE GENOMIC DNA]</scope>
    <source>
        <strain evidence="3">cv. Fuhuasheng</strain>
        <strain evidence="1">GDAAS-fuhuasheng2018</strain>
        <tissue evidence="1">Leaves</tissue>
    </source>
</reference>
<keyword evidence="3" id="KW-1185">Reference proteome</keyword>